<evidence type="ECO:0000256" key="7">
    <source>
        <dbReference type="ARBA" id="ARBA00023163"/>
    </source>
</evidence>
<gene>
    <name evidence="12" type="ORF">HERILL_LOCUS13235</name>
</gene>
<keyword evidence="4" id="KW-0963">Cytoplasm</keyword>
<evidence type="ECO:0000256" key="9">
    <source>
        <dbReference type="ARBA" id="ARBA00023474"/>
    </source>
</evidence>
<evidence type="ECO:0000313" key="12">
    <source>
        <dbReference type="EMBL" id="CAD7090774.1"/>
    </source>
</evidence>
<keyword evidence="8" id="KW-0539">Nucleus</keyword>
<dbReference type="Pfam" id="PF00352">
    <property type="entry name" value="TBP"/>
    <property type="match status" value="2"/>
</dbReference>
<evidence type="ECO:0000256" key="8">
    <source>
        <dbReference type="ARBA" id="ARBA00023242"/>
    </source>
</evidence>
<feature type="region of interest" description="Disordered" evidence="11">
    <location>
        <begin position="16"/>
        <end position="38"/>
    </location>
</feature>
<dbReference type="InterPro" id="IPR015445">
    <property type="entry name" value="TBP-like"/>
</dbReference>
<comment type="similarity">
    <text evidence="3">Belongs to the TBP family.</text>
</comment>
<evidence type="ECO:0000256" key="2">
    <source>
        <dbReference type="ARBA" id="ARBA00004496"/>
    </source>
</evidence>
<dbReference type="FunFam" id="3.30.310.10:FF:000005">
    <property type="entry name" value="TATA box-binding protein-like 1"/>
    <property type="match status" value="1"/>
</dbReference>
<dbReference type="AlphaFoldDB" id="A0A7R8YYQ9"/>
<evidence type="ECO:0000256" key="11">
    <source>
        <dbReference type="SAM" id="MobiDB-lite"/>
    </source>
</evidence>
<evidence type="ECO:0000256" key="6">
    <source>
        <dbReference type="ARBA" id="ARBA00023125"/>
    </source>
</evidence>
<feature type="region of interest" description="Disordered" evidence="11">
    <location>
        <begin position="499"/>
        <end position="527"/>
    </location>
</feature>
<organism evidence="12 13">
    <name type="scientific">Hermetia illucens</name>
    <name type="common">Black soldier fly</name>
    <dbReference type="NCBI Taxonomy" id="343691"/>
    <lineage>
        <taxon>Eukaryota</taxon>
        <taxon>Metazoa</taxon>
        <taxon>Ecdysozoa</taxon>
        <taxon>Arthropoda</taxon>
        <taxon>Hexapoda</taxon>
        <taxon>Insecta</taxon>
        <taxon>Pterygota</taxon>
        <taxon>Neoptera</taxon>
        <taxon>Endopterygota</taxon>
        <taxon>Diptera</taxon>
        <taxon>Brachycera</taxon>
        <taxon>Stratiomyomorpha</taxon>
        <taxon>Stratiomyidae</taxon>
        <taxon>Hermetiinae</taxon>
        <taxon>Hermetia</taxon>
    </lineage>
</organism>
<dbReference type="GO" id="GO:0006352">
    <property type="term" value="P:DNA-templated transcription initiation"/>
    <property type="evidence" value="ECO:0007669"/>
    <property type="project" value="InterPro"/>
</dbReference>
<accession>A0A7R8YYQ9</accession>
<dbReference type="OrthoDB" id="2127950at2759"/>
<reference evidence="12 13" key="1">
    <citation type="submission" date="2020-11" db="EMBL/GenBank/DDBJ databases">
        <authorList>
            <person name="Wallbank WR R."/>
            <person name="Pardo Diaz C."/>
            <person name="Kozak K."/>
            <person name="Martin S."/>
            <person name="Jiggins C."/>
            <person name="Moest M."/>
            <person name="Warren A I."/>
            <person name="Generalovic N T."/>
            <person name="Byers J.R.P. K."/>
            <person name="Montejo-Kovacevich G."/>
            <person name="Yen C E."/>
        </authorList>
    </citation>
    <scope>NUCLEOTIDE SEQUENCE [LARGE SCALE GENOMIC DNA]</scope>
</reference>
<evidence type="ECO:0000256" key="4">
    <source>
        <dbReference type="ARBA" id="ARBA00022490"/>
    </source>
</evidence>
<dbReference type="InterPro" id="IPR000814">
    <property type="entry name" value="TBP"/>
</dbReference>
<evidence type="ECO:0000313" key="13">
    <source>
        <dbReference type="Proteomes" id="UP000594454"/>
    </source>
</evidence>
<evidence type="ECO:0000256" key="3">
    <source>
        <dbReference type="ARBA" id="ARBA00005560"/>
    </source>
</evidence>
<dbReference type="EMBL" id="LR899013">
    <property type="protein sequence ID" value="CAD7090774.1"/>
    <property type="molecule type" value="Genomic_DNA"/>
</dbReference>
<dbReference type="PANTHER" id="PTHR10126">
    <property type="entry name" value="TATA-BOX BINDING PROTEIN"/>
    <property type="match status" value="1"/>
</dbReference>
<name>A0A7R8YYQ9_HERIL</name>
<dbReference type="Proteomes" id="UP000594454">
    <property type="component" value="Chromosome 5"/>
</dbReference>
<dbReference type="InterPro" id="IPR012295">
    <property type="entry name" value="TBP_dom_sf"/>
</dbReference>
<dbReference type="GO" id="GO:0005737">
    <property type="term" value="C:cytoplasm"/>
    <property type="evidence" value="ECO:0007669"/>
    <property type="project" value="UniProtKB-SubCell"/>
</dbReference>
<evidence type="ECO:0000256" key="5">
    <source>
        <dbReference type="ARBA" id="ARBA00023015"/>
    </source>
</evidence>
<sequence length="546" mass="59700">MATLLQQKTSNCMKTLSNGGVVGSGATGGSSNNLNSTSSAATTIQQTRLILPHEMVNLPVTGNLVAPSTGLCSVSSTNYVNVTSSSGGAFVVAQQHSQQIIQQQSLQHESNNSHVQFSNQVNPLSQFNRFFTQNNFQDGSIGYMPVTTASVINSIKNAPSTSSHILITNSASNMVTAASTLVAGTAPLTVATLAHHNQNHSSQYEQTTPNTQNRDITVTSSLASKSQLTTVSQYENSASDQSHCLDSSARNVNSAENHEIVDNGDDYTNSAASDCNRDIKKDHSNLANGDIQAENAEAAADQDADPEIDIVINNVVCSFSVRCHLNLREIALNGFNVEFRRENGMVTMKLRRPYTTASIWSSGRITCTGATSEDQAKIAARRYARCLQKLGFNVRFHNFRVVNVLGTCSMPWAIKIVNFSERYKKEASYEPELHPGVTYKLKYPKATLKIFSTGSITVTAGSVAHVQAAIEHIFPLVYEFRKKRTLEDMELLRSKQNLREEEAEVEEEVHSPSPKRKRPFGYAENDPNEDIMYVSDVEDCEIEGGL</sequence>
<keyword evidence="6" id="KW-0238">DNA-binding</keyword>
<keyword evidence="13" id="KW-1185">Reference proteome</keyword>
<comment type="subcellular location">
    <subcellularLocation>
        <location evidence="2">Cytoplasm</location>
    </subcellularLocation>
    <subcellularLocation>
        <location evidence="1">Nucleus</location>
    </subcellularLocation>
</comment>
<dbReference type="SUPFAM" id="SSF55945">
    <property type="entry name" value="TATA-box binding protein-like"/>
    <property type="match status" value="2"/>
</dbReference>
<keyword evidence="7" id="KW-0804">Transcription</keyword>
<dbReference type="InParanoid" id="A0A7R8YYQ9"/>
<dbReference type="GO" id="GO:0003677">
    <property type="term" value="F:DNA binding"/>
    <property type="evidence" value="ECO:0007669"/>
    <property type="project" value="UniProtKB-KW"/>
</dbReference>
<evidence type="ECO:0000256" key="10">
    <source>
        <dbReference type="ARBA" id="ARBA00033173"/>
    </source>
</evidence>
<dbReference type="CDD" id="cd04517">
    <property type="entry name" value="TLF"/>
    <property type="match status" value="1"/>
</dbReference>
<dbReference type="FunFam" id="3.30.310.10:FF:000009">
    <property type="entry name" value="TatA box-binding protein-like protein 1"/>
    <property type="match status" value="1"/>
</dbReference>
<keyword evidence="5" id="KW-0805">Transcription regulation</keyword>
<dbReference type="Gene3D" id="3.30.310.10">
    <property type="entry name" value="TATA-Binding Protein"/>
    <property type="match status" value="2"/>
</dbReference>
<protein>
    <recommendedName>
        <fullName evidence="9">TATA box-binding protein-like 1</fullName>
    </recommendedName>
    <alternativeName>
        <fullName evidence="10">TBP-like factor</fullName>
    </alternativeName>
</protein>
<dbReference type="GO" id="GO:0005634">
    <property type="term" value="C:nucleus"/>
    <property type="evidence" value="ECO:0007669"/>
    <property type="project" value="UniProtKB-SubCell"/>
</dbReference>
<feature type="compositionally biased region" description="Low complexity" evidence="11">
    <location>
        <begin position="29"/>
        <end position="38"/>
    </location>
</feature>
<proteinExistence type="inferred from homology"/>
<evidence type="ECO:0000256" key="1">
    <source>
        <dbReference type="ARBA" id="ARBA00004123"/>
    </source>
</evidence>
<dbReference type="PRINTS" id="PR00686">
    <property type="entry name" value="TIFACTORIID"/>
</dbReference>